<evidence type="ECO:0000256" key="16">
    <source>
        <dbReference type="ARBA" id="ARBA00049902"/>
    </source>
</evidence>
<dbReference type="GO" id="GO:0030288">
    <property type="term" value="C:outer membrane-bounded periplasmic space"/>
    <property type="evidence" value="ECO:0007669"/>
    <property type="project" value="TreeGrafter"/>
</dbReference>
<feature type="domain" description="Penicillin-binding protein transpeptidase" evidence="18">
    <location>
        <begin position="379"/>
        <end position="643"/>
    </location>
</feature>
<keyword evidence="17" id="KW-1133">Transmembrane helix</keyword>
<evidence type="ECO:0000256" key="14">
    <source>
        <dbReference type="ARBA" id="ARBA00023316"/>
    </source>
</evidence>
<dbReference type="GO" id="GO:0005886">
    <property type="term" value="C:plasma membrane"/>
    <property type="evidence" value="ECO:0007669"/>
    <property type="project" value="UniProtKB-SubCell"/>
</dbReference>
<dbReference type="InterPro" id="IPR001264">
    <property type="entry name" value="Glyco_trans_51"/>
</dbReference>
<dbReference type="GO" id="GO:0006508">
    <property type="term" value="P:proteolysis"/>
    <property type="evidence" value="ECO:0007669"/>
    <property type="project" value="UniProtKB-KW"/>
</dbReference>
<comment type="catalytic activity">
    <reaction evidence="15">
        <text>Preferential cleavage: (Ac)2-L-Lys-D-Ala-|-D-Ala. Also transpeptidation of peptidyl-alanyl moieties that are N-acyl substituents of D-alanine.</text>
        <dbReference type="EC" id="3.4.16.4"/>
    </reaction>
</comment>
<comment type="similarity">
    <text evidence="3">In the N-terminal section; belongs to the glycosyltransferase 51 family.</text>
</comment>
<dbReference type="Gene3D" id="1.10.3810.10">
    <property type="entry name" value="Biosynthetic peptidoglycan transglycosylase-like"/>
    <property type="match status" value="1"/>
</dbReference>
<keyword evidence="9" id="KW-0378">Hydrolase</keyword>
<evidence type="ECO:0000256" key="10">
    <source>
        <dbReference type="ARBA" id="ARBA00022960"/>
    </source>
</evidence>
<dbReference type="InterPro" id="IPR012338">
    <property type="entry name" value="Beta-lactam/transpept-like"/>
</dbReference>
<dbReference type="GO" id="GO:0008658">
    <property type="term" value="F:penicillin binding"/>
    <property type="evidence" value="ECO:0007669"/>
    <property type="project" value="InterPro"/>
</dbReference>
<dbReference type="SUPFAM" id="SSF53955">
    <property type="entry name" value="Lysozyme-like"/>
    <property type="match status" value="1"/>
</dbReference>
<keyword evidence="6" id="KW-0645">Protease</keyword>
<dbReference type="EMBL" id="JAGQNY010000020">
    <property type="protein sequence ID" value="MCA9302453.1"/>
    <property type="molecule type" value="Genomic_DNA"/>
</dbReference>
<evidence type="ECO:0000256" key="3">
    <source>
        <dbReference type="ARBA" id="ARBA00007739"/>
    </source>
</evidence>
<dbReference type="GO" id="GO:0009002">
    <property type="term" value="F:serine-type D-Ala-D-Ala carboxypeptidase activity"/>
    <property type="evidence" value="ECO:0007669"/>
    <property type="project" value="UniProtKB-EC"/>
</dbReference>
<keyword evidence="14" id="KW-0961">Cell wall biogenesis/degradation</keyword>
<evidence type="ECO:0000256" key="13">
    <source>
        <dbReference type="ARBA" id="ARBA00023268"/>
    </source>
</evidence>
<dbReference type="GO" id="GO:0009252">
    <property type="term" value="P:peptidoglycan biosynthetic process"/>
    <property type="evidence" value="ECO:0007669"/>
    <property type="project" value="UniProtKB-KW"/>
</dbReference>
<organism evidence="20 21">
    <name type="scientific">candidate division WWE3 bacterium</name>
    <dbReference type="NCBI Taxonomy" id="2053526"/>
    <lineage>
        <taxon>Bacteria</taxon>
        <taxon>Katanobacteria</taxon>
    </lineage>
</organism>
<keyword evidence="13" id="KW-0511">Multifunctional enzyme</keyword>
<evidence type="ECO:0000256" key="8">
    <source>
        <dbReference type="ARBA" id="ARBA00022679"/>
    </source>
</evidence>
<evidence type="ECO:0000259" key="18">
    <source>
        <dbReference type="Pfam" id="PF00905"/>
    </source>
</evidence>
<evidence type="ECO:0000256" key="1">
    <source>
        <dbReference type="ARBA" id="ARBA00004236"/>
    </source>
</evidence>
<keyword evidence="11" id="KW-0573">Peptidoglycan synthesis</keyword>
<comment type="subcellular location">
    <subcellularLocation>
        <location evidence="1">Cell membrane</location>
    </subcellularLocation>
</comment>
<keyword evidence="8" id="KW-0808">Transferase</keyword>
<keyword evidence="17" id="KW-0812">Transmembrane</keyword>
<protein>
    <submittedName>
        <fullName evidence="20">Transglycosylase domain-containing protein</fullName>
    </submittedName>
</protein>
<evidence type="ECO:0000259" key="19">
    <source>
        <dbReference type="Pfam" id="PF00912"/>
    </source>
</evidence>
<feature type="domain" description="Glycosyl transferase family 51" evidence="19">
    <location>
        <begin position="107"/>
        <end position="281"/>
    </location>
</feature>
<keyword evidence="5" id="KW-0121">Carboxypeptidase</keyword>
<dbReference type="InterPro" id="IPR013783">
    <property type="entry name" value="Ig-like_fold"/>
</dbReference>
<dbReference type="GO" id="GO:0071555">
    <property type="term" value="P:cell wall organization"/>
    <property type="evidence" value="ECO:0007669"/>
    <property type="project" value="UniProtKB-KW"/>
</dbReference>
<dbReference type="Pfam" id="PF00912">
    <property type="entry name" value="Transgly"/>
    <property type="match status" value="1"/>
</dbReference>
<dbReference type="GO" id="GO:0008955">
    <property type="term" value="F:peptidoglycan glycosyltransferase activity"/>
    <property type="evidence" value="ECO:0007669"/>
    <property type="project" value="UniProtKB-EC"/>
</dbReference>
<dbReference type="InterPro" id="IPR050396">
    <property type="entry name" value="Glycosyltr_51/Transpeptidase"/>
</dbReference>
<evidence type="ECO:0000256" key="2">
    <source>
        <dbReference type="ARBA" id="ARBA00007090"/>
    </source>
</evidence>
<evidence type="ECO:0000256" key="9">
    <source>
        <dbReference type="ARBA" id="ARBA00022801"/>
    </source>
</evidence>
<dbReference type="AlphaFoldDB" id="A0A955E2V0"/>
<sequence length="897" mass="99248">MFKNLFFLFGAKPKYRSIQRNKKNRFKFIPFDKAFGKSGEKVKIDKNNVSPKLLVATYLATGALIAVILGIVVLIIVFATFSRDLPDPNKLLERDRELSTRLYDRNGKPLFEVYGEKNRQLIQVSDVSPNLVYATLATEDANFYSHRGFFLKGMLRALVNMVKGEGLQSGSTITQQVAKNAALSQDRTITRKVKEIILALQLENKYSKEQILQMYLNETPYGGQNYGVLTAAKAYFNKHPRDLTLAEAAYIAGLPQSPTSYSFYGPTPEKGIARKNYVLSLLKDYGWQGEDGKRHYITEEEYERAANEELLFQKPDIQFEAPHFVFYTKDYLSQLFGPDMVEQGGLQVTTTLDLDLQREAEKIVREEVDKSAYLNVGNGALVAVQPGTGNILAMVGSKDYSADSAPEGCTPGIAGEDGCVFDPNVNVTTSLRQPGSSIKPITYATMLEQGYTAAYPFLDVESKFAGSAPDKPYIPKNYDGKYRGPMSMRRSLANSLNIPAVKALEIVGIQNMLNTAEEMGITTLTRKNEYGLSLALGAGETKLLEMTNAFAVFANNGEYATPTPIIEVKNARGEVIYKAVPAKHNAISPETAFIISDILSDDGARSDVFGTGSLLNIPGHKVAVKTGTTNDLRDNYAVGYTPIVAVGVWVGNNNNEAMSNVASGITGATPIYHRFMAAFLEGKEEQKFEAPSNVEKVTVDSLTGMLPYADFSQRPEWFIKGTEPTSPSEWYQRIEICKPDGLLASQSCREADKTSVETFIDIQAELEKWQVYVDKWIGENFSGDSKYFPPRTVSSLKFDGGDVQKDTNPVVSIANFKNGSDAPLEFRLKVEVSSPNDIDYVKIYLDGNEVTKDKSEPFGYNFTFTSADVGKHEFKASAVDEDGREGDVKISLEIVPY</sequence>
<dbReference type="PANTHER" id="PTHR32282">
    <property type="entry name" value="BINDING PROTEIN TRANSPEPTIDASE, PUTATIVE-RELATED"/>
    <property type="match status" value="1"/>
</dbReference>
<evidence type="ECO:0000256" key="5">
    <source>
        <dbReference type="ARBA" id="ARBA00022645"/>
    </source>
</evidence>
<evidence type="ECO:0000256" key="17">
    <source>
        <dbReference type="SAM" id="Phobius"/>
    </source>
</evidence>
<dbReference type="Pfam" id="PF00905">
    <property type="entry name" value="Transpeptidase"/>
    <property type="match status" value="1"/>
</dbReference>
<evidence type="ECO:0000256" key="15">
    <source>
        <dbReference type="ARBA" id="ARBA00034000"/>
    </source>
</evidence>
<evidence type="ECO:0000256" key="6">
    <source>
        <dbReference type="ARBA" id="ARBA00022670"/>
    </source>
</evidence>
<dbReference type="PANTHER" id="PTHR32282:SF11">
    <property type="entry name" value="PENICILLIN-BINDING PROTEIN 1B"/>
    <property type="match status" value="1"/>
</dbReference>
<reference evidence="20" key="2">
    <citation type="journal article" date="2021" name="Microbiome">
        <title>Successional dynamics and alternative stable states in a saline activated sludge microbial community over 9 years.</title>
        <authorList>
            <person name="Wang Y."/>
            <person name="Ye J."/>
            <person name="Ju F."/>
            <person name="Liu L."/>
            <person name="Boyd J.A."/>
            <person name="Deng Y."/>
            <person name="Parks D.H."/>
            <person name="Jiang X."/>
            <person name="Yin X."/>
            <person name="Woodcroft B.J."/>
            <person name="Tyson G.W."/>
            <person name="Hugenholtz P."/>
            <person name="Polz M.F."/>
            <person name="Zhang T."/>
        </authorList>
    </citation>
    <scope>NUCLEOTIDE SEQUENCE</scope>
    <source>
        <strain evidence="20">HKST-UBA80</strain>
    </source>
</reference>
<keyword evidence="12 17" id="KW-0472">Membrane</keyword>
<evidence type="ECO:0000256" key="7">
    <source>
        <dbReference type="ARBA" id="ARBA00022676"/>
    </source>
</evidence>
<gene>
    <name evidence="20" type="ORF">KDA10_03815</name>
</gene>
<dbReference type="Gene3D" id="3.40.710.10">
    <property type="entry name" value="DD-peptidase/beta-lactamase superfamily"/>
    <property type="match status" value="1"/>
</dbReference>
<feature type="transmembrane region" description="Helical" evidence="17">
    <location>
        <begin position="53"/>
        <end position="81"/>
    </location>
</feature>
<proteinExistence type="inferred from homology"/>
<comment type="similarity">
    <text evidence="2">In the C-terminal section; belongs to the transpeptidase family.</text>
</comment>
<evidence type="ECO:0000256" key="11">
    <source>
        <dbReference type="ARBA" id="ARBA00022984"/>
    </source>
</evidence>
<dbReference type="Gene3D" id="2.60.40.10">
    <property type="entry name" value="Immunoglobulins"/>
    <property type="match status" value="1"/>
</dbReference>
<dbReference type="SUPFAM" id="SSF56601">
    <property type="entry name" value="beta-lactamase/transpeptidase-like"/>
    <property type="match status" value="1"/>
</dbReference>
<accession>A0A955E2V0</accession>
<name>A0A955E2V0_UNCKA</name>
<dbReference type="InterPro" id="IPR001460">
    <property type="entry name" value="PCN-bd_Tpept"/>
</dbReference>
<reference evidence="20" key="1">
    <citation type="submission" date="2020-04" db="EMBL/GenBank/DDBJ databases">
        <authorList>
            <person name="Zhang T."/>
        </authorList>
    </citation>
    <scope>NUCLEOTIDE SEQUENCE</scope>
    <source>
        <strain evidence="20">HKST-UBA80</strain>
    </source>
</reference>
<dbReference type="InterPro" id="IPR036950">
    <property type="entry name" value="PBP_transglycosylase"/>
</dbReference>
<evidence type="ECO:0000256" key="12">
    <source>
        <dbReference type="ARBA" id="ARBA00023136"/>
    </source>
</evidence>
<dbReference type="GO" id="GO:0008360">
    <property type="term" value="P:regulation of cell shape"/>
    <property type="evidence" value="ECO:0007669"/>
    <property type="project" value="UniProtKB-KW"/>
</dbReference>
<evidence type="ECO:0000256" key="4">
    <source>
        <dbReference type="ARBA" id="ARBA00022475"/>
    </source>
</evidence>
<keyword evidence="10" id="KW-0133">Cell shape</keyword>
<keyword evidence="4" id="KW-1003">Cell membrane</keyword>
<comment type="catalytic activity">
    <reaction evidence="16">
        <text>[GlcNAc-(1-&gt;4)-Mur2Ac(oyl-L-Ala-gamma-D-Glu-L-Lys-D-Ala-D-Ala)](n)-di-trans,octa-cis-undecaprenyl diphosphate + beta-D-GlcNAc-(1-&gt;4)-Mur2Ac(oyl-L-Ala-gamma-D-Glu-L-Lys-D-Ala-D-Ala)-di-trans,octa-cis-undecaprenyl diphosphate = [GlcNAc-(1-&gt;4)-Mur2Ac(oyl-L-Ala-gamma-D-Glu-L-Lys-D-Ala-D-Ala)](n+1)-di-trans,octa-cis-undecaprenyl diphosphate + di-trans,octa-cis-undecaprenyl diphosphate + H(+)</text>
        <dbReference type="Rhea" id="RHEA:23708"/>
        <dbReference type="Rhea" id="RHEA-COMP:9602"/>
        <dbReference type="Rhea" id="RHEA-COMP:9603"/>
        <dbReference type="ChEBI" id="CHEBI:15378"/>
        <dbReference type="ChEBI" id="CHEBI:58405"/>
        <dbReference type="ChEBI" id="CHEBI:60033"/>
        <dbReference type="ChEBI" id="CHEBI:78435"/>
        <dbReference type="EC" id="2.4.99.28"/>
    </reaction>
</comment>
<evidence type="ECO:0000313" key="21">
    <source>
        <dbReference type="Proteomes" id="UP000714817"/>
    </source>
</evidence>
<keyword evidence="7" id="KW-0328">Glycosyltransferase</keyword>
<dbReference type="FunFam" id="1.10.3810.10:FF:000001">
    <property type="entry name" value="Penicillin-binding protein 1A"/>
    <property type="match status" value="1"/>
</dbReference>
<evidence type="ECO:0000313" key="20">
    <source>
        <dbReference type="EMBL" id="MCA9302453.1"/>
    </source>
</evidence>
<dbReference type="Proteomes" id="UP000714817">
    <property type="component" value="Unassembled WGS sequence"/>
</dbReference>
<dbReference type="InterPro" id="IPR023346">
    <property type="entry name" value="Lysozyme-like_dom_sf"/>
</dbReference>
<comment type="caution">
    <text evidence="20">The sequence shown here is derived from an EMBL/GenBank/DDBJ whole genome shotgun (WGS) entry which is preliminary data.</text>
</comment>
<dbReference type="Pfam" id="PF17957">
    <property type="entry name" value="Big_7"/>
    <property type="match status" value="1"/>
</dbReference>